<dbReference type="OrthoDB" id="10589865at2759"/>
<organism evidence="1 2">
    <name type="scientific">Mytilus coruscus</name>
    <name type="common">Sea mussel</name>
    <dbReference type="NCBI Taxonomy" id="42192"/>
    <lineage>
        <taxon>Eukaryota</taxon>
        <taxon>Metazoa</taxon>
        <taxon>Spiralia</taxon>
        <taxon>Lophotrochozoa</taxon>
        <taxon>Mollusca</taxon>
        <taxon>Bivalvia</taxon>
        <taxon>Autobranchia</taxon>
        <taxon>Pteriomorphia</taxon>
        <taxon>Mytilida</taxon>
        <taxon>Mytiloidea</taxon>
        <taxon>Mytilidae</taxon>
        <taxon>Mytilinae</taxon>
        <taxon>Mytilus</taxon>
    </lineage>
</organism>
<accession>A0A6J8ECY3</accession>
<evidence type="ECO:0000313" key="1">
    <source>
        <dbReference type="EMBL" id="CAC5417856.1"/>
    </source>
</evidence>
<dbReference type="AlphaFoldDB" id="A0A6J8ECY3"/>
<gene>
    <name evidence="1" type="ORF">MCOR_50334</name>
</gene>
<dbReference type="Proteomes" id="UP000507470">
    <property type="component" value="Unassembled WGS sequence"/>
</dbReference>
<reference evidence="1 2" key="1">
    <citation type="submission" date="2020-06" db="EMBL/GenBank/DDBJ databases">
        <authorList>
            <person name="Li R."/>
            <person name="Bekaert M."/>
        </authorList>
    </citation>
    <scope>NUCLEOTIDE SEQUENCE [LARGE SCALE GENOMIC DNA]</scope>
    <source>
        <strain evidence="2">wild</strain>
    </source>
</reference>
<keyword evidence="2" id="KW-1185">Reference proteome</keyword>
<evidence type="ECO:0000313" key="2">
    <source>
        <dbReference type="Proteomes" id="UP000507470"/>
    </source>
</evidence>
<protein>
    <submittedName>
        <fullName evidence="1">Uncharacterized protein</fullName>
    </submittedName>
</protein>
<dbReference type="EMBL" id="CACVKT020008819">
    <property type="protein sequence ID" value="CAC5417856.1"/>
    <property type="molecule type" value="Genomic_DNA"/>
</dbReference>
<proteinExistence type="predicted"/>
<sequence length="162" mass="18395">MDGRLAYSELRDFVGYVVSIGWLKLILEKSSATANSKFSHQQCLIRIVWVKYLVNLPAEISSDDEEYILANIGLLSCNLLIYSTEIELIPEQNLPPSELQETIQPGPSTGLQTQDSVLPSCPKRFKQMEENELQFLQNNFHQSKSTKLNTKWGVKLFQGAFI</sequence>
<name>A0A6J8ECY3_MYTCO</name>